<dbReference type="AlphaFoldDB" id="A0A6N6VHT6"/>
<protein>
    <submittedName>
        <fullName evidence="1">Uncharacterized protein</fullName>
    </submittedName>
</protein>
<reference evidence="1 2" key="1">
    <citation type="submission" date="2019-09" db="EMBL/GenBank/DDBJ databases">
        <title>Parvibaculum sedimenti sp. nov., isolated from sediment.</title>
        <authorList>
            <person name="Wang Y."/>
        </authorList>
    </citation>
    <scope>NUCLEOTIDE SEQUENCE [LARGE SCALE GENOMIC DNA]</scope>
    <source>
        <strain evidence="1 2">HXT-9</strain>
    </source>
</reference>
<keyword evidence="2" id="KW-1185">Reference proteome</keyword>
<dbReference type="RefSeq" id="WP_152215739.1">
    <property type="nucleotide sequence ID" value="NZ_WESC01000006.1"/>
</dbReference>
<accession>A0A6N6VHT6</accession>
<gene>
    <name evidence="1" type="ORF">F2P47_07520</name>
</gene>
<organism evidence="1 2">
    <name type="scientific">Parvibaculum sedimenti</name>
    <dbReference type="NCBI Taxonomy" id="2608632"/>
    <lineage>
        <taxon>Bacteria</taxon>
        <taxon>Pseudomonadati</taxon>
        <taxon>Pseudomonadota</taxon>
        <taxon>Alphaproteobacteria</taxon>
        <taxon>Hyphomicrobiales</taxon>
        <taxon>Parvibaculaceae</taxon>
        <taxon>Parvibaculum</taxon>
    </lineage>
</organism>
<evidence type="ECO:0000313" key="2">
    <source>
        <dbReference type="Proteomes" id="UP000468901"/>
    </source>
</evidence>
<sequence length="95" mass="10833">MKERRSRAEKTMLVRLPLLTPPQGFGRDLREMLRWLDETVGRGGYQWLPSGMRLPDAVHLFLPDLVTAQAFAERWPVVGIEVTREGGTEDEARGD</sequence>
<evidence type="ECO:0000313" key="1">
    <source>
        <dbReference type="EMBL" id="KAB7740373.1"/>
    </source>
</evidence>
<dbReference type="EMBL" id="WESC01000006">
    <property type="protein sequence ID" value="KAB7740373.1"/>
    <property type="molecule type" value="Genomic_DNA"/>
</dbReference>
<dbReference type="Proteomes" id="UP000468901">
    <property type="component" value="Unassembled WGS sequence"/>
</dbReference>
<comment type="caution">
    <text evidence="1">The sequence shown here is derived from an EMBL/GenBank/DDBJ whole genome shotgun (WGS) entry which is preliminary data.</text>
</comment>
<proteinExistence type="predicted"/>
<name>A0A6N6VHT6_9HYPH</name>